<evidence type="ECO:0000313" key="17">
    <source>
        <dbReference type="Proteomes" id="UP000177042"/>
    </source>
</evidence>
<evidence type="ECO:0000259" key="15">
    <source>
        <dbReference type="PROSITE" id="PS50862"/>
    </source>
</evidence>
<feature type="binding site" evidence="14">
    <location>
        <position position="324"/>
    </location>
    <ligand>
        <name>Zn(2+)</name>
        <dbReference type="ChEBI" id="CHEBI:29105"/>
        <note>catalytic</note>
    </ligand>
</feature>
<dbReference type="NCBIfam" id="TIGR00418">
    <property type="entry name" value="thrS"/>
    <property type="match status" value="1"/>
</dbReference>
<protein>
    <recommendedName>
        <fullName evidence="14">Threonine--tRNA ligase</fullName>
        <ecNumber evidence="14">6.1.1.3</ecNumber>
    </recommendedName>
    <alternativeName>
        <fullName evidence="14">Threonyl-tRNA synthetase</fullName>
        <shortName evidence="14">ThrRS</shortName>
    </alternativeName>
</protein>
<comment type="caution">
    <text evidence="16">The sequence shown here is derived from an EMBL/GenBank/DDBJ whole genome shotgun (WGS) entry which is preliminary data.</text>
</comment>
<dbReference type="Pfam" id="PF07973">
    <property type="entry name" value="tRNA_SAD"/>
    <property type="match status" value="1"/>
</dbReference>
<keyword evidence="11 14" id="KW-0648">Protein biosynthesis</keyword>
<dbReference type="InterPro" id="IPR002314">
    <property type="entry name" value="aa-tRNA-synt_IIb"/>
</dbReference>
<dbReference type="PANTHER" id="PTHR11451">
    <property type="entry name" value="THREONINE-TRNA LIGASE"/>
    <property type="match status" value="1"/>
</dbReference>
<comment type="subunit">
    <text evidence="14">Homodimer.</text>
</comment>
<evidence type="ECO:0000256" key="14">
    <source>
        <dbReference type="HAMAP-Rule" id="MF_00184"/>
    </source>
</evidence>
<dbReference type="InterPro" id="IPR036621">
    <property type="entry name" value="Anticodon-bd_dom_sf"/>
</dbReference>
<dbReference type="GO" id="GO:0006435">
    <property type="term" value="P:threonyl-tRNA aminoacylation"/>
    <property type="evidence" value="ECO:0007669"/>
    <property type="project" value="UniProtKB-UniRule"/>
</dbReference>
<sequence>MDDKEYLNNLRHSCAHLLAASVLELWPGTYNAIGPAIENGFYQDFDFGAMKITEEDLSAIEQKMQQILATWDTLQIREVPAEQARKDFAHNPYKLELVEEFTKEGKTITETVQGKFLDLCKGGHLENPKDIKHFKLLSIAGAYWRGSEKNKMLTRIYGTCFPTQEELDKYLEMLEEAKKRDHKKLGPQLELFFFHETSPGMAYWLPKGVILYNELISFWREEHAKRGYQEIVSPILNKKDLYITSGHFDHYWQDMFVANMGPNEEYGMKAMNCPNAMVIFGFKTRSYKDLPLRLSDTDPLHRYELSGVLNGLFRVREFRQDDAHIFVSESQIEDEYKRLFEIVEKFYSIFNLEYSFRLGKRPEKFMGDPKVWDKAEEILEKILKQSGKDYFVAEKEGAFYGPKIDILMKDSLGREWQMGTLQLDFQQPVRFDLKYTDADGQVKTPIAIHRVVYGSLERFIGILIEHYAGALPVWLSPIQVQIIPIADRHHKYAQNVLEQLKSADIRVKVDLRAEKMQAKIRDAQLQKIPYMIIVGDREQSENKVALRTRSGEDLGAIKLDEFIKKIKTTIESKL</sequence>
<dbReference type="InterPro" id="IPR012947">
    <property type="entry name" value="tRNA_SAD"/>
</dbReference>
<evidence type="ECO:0000313" key="16">
    <source>
        <dbReference type="EMBL" id="OGE25136.1"/>
    </source>
</evidence>
<evidence type="ECO:0000256" key="12">
    <source>
        <dbReference type="ARBA" id="ARBA00023146"/>
    </source>
</evidence>
<dbReference type="GO" id="GO:0005737">
    <property type="term" value="C:cytoplasm"/>
    <property type="evidence" value="ECO:0007669"/>
    <property type="project" value="UniProtKB-SubCell"/>
</dbReference>
<evidence type="ECO:0000256" key="1">
    <source>
        <dbReference type="ARBA" id="ARBA00004496"/>
    </source>
</evidence>
<dbReference type="InterPro" id="IPR047246">
    <property type="entry name" value="ThrRS_anticodon"/>
</dbReference>
<dbReference type="SUPFAM" id="SSF52954">
    <property type="entry name" value="Class II aaRS ABD-related"/>
    <property type="match status" value="1"/>
</dbReference>
<evidence type="ECO:0000256" key="5">
    <source>
        <dbReference type="ARBA" id="ARBA00022598"/>
    </source>
</evidence>
<comment type="cofactor">
    <cofactor evidence="14">
        <name>Zn(2+)</name>
        <dbReference type="ChEBI" id="CHEBI:29105"/>
    </cofactor>
    <text evidence="14">Binds 1 zinc ion per subunit.</text>
</comment>
<dbReference type="Gene3D" id="3.30.980.10">
    <property type="entry name" value="Threonyl-trna Synthetase, Chain A, domain 2"/>
    <property type="match status" value="1"/>
</dbReference>
<keyword evidence="10 14" id="KW-0694">RNA-binding</keyword>
<dbReference type="Gene3D" id="3.30.930.10">
    <property type="entry name" value="Bira Bifunctional Protein, Domain 2"/>
    <property type="match status" value="1"/>
</dbReference>
<accession>A0A1F5J924</accession>
<keyword evidence="5 14" id="KW-0436">Ligase</keyword>
<evidence type="ECO:0000256" key="11">
    <source>
        <dbReference type="ARBA" id="ARBA00022917"/>
    </source>
</evidence>
<dbReference type="Pfam" id="PF00587">
    <property type="entry name" value="tRNA-synt_2b"/>
    <property type="match status" value="1"/>
</dbReference>
<keyword evidence="7 14" id="KW-0547">Nucleotide-binding</keyword>
<keyword evidence="6 14" id="KW-0479">Metal-binding</keyword>
<dbReference type="InterPro" id="IPR045864">
    <property type="entry name" value="aa-tRNA-synth_II/BPL/LPL"/>
</dbReference>
<dbReference type="EC" id="6.1.1.3" evidence="14"/>
<comment type="subcellular location">
    <subcellularLocation>
        <location evidence="1 14">Cytoplasm</location>
    </subcellularLocation>
</comment>
<keyword evidence="4 14" id="KW-0820">tRNA-binding</keyword>
<reference evidence="16 17" key="1">
    <citation type="journal article" date="2016" name="Nat. Commun.">
        <title>Thousands of microbial genomes shed light on interconnected biogeochemical processes in an aquifer system.</title>
        <authorList>
            <person name="Anantharaman K."/>
            <person name="Brown C.T."/>
            <person name="Hug L.A."/>
            <person name="Sharon I."/>
            <person name="Castelle C.J."/>
            <person name="Probst A.J."/>
            <person name="Thomas B.C."/>
            <person name="Singh A."/>
            <person name="Wilkins M.J."/>
            <person name="Karaoz U."/>
            <person name="Brodie E.L."/>
            <person name="Williams K.H."/>
            <person name="Hubbard S.S."/>
            <person name="Banfield J.F."/>
        </authorList>
    </citation>
    <scope>NUCLEOTIDE SEQUENCE [LARGE SCALE GENOMIC DNA]</scope>
</reference>
<evidence type="ECO:0000256" key="13">
    <source>
        <dbReference type="ARBA" id="ARBA00049515"/>
    </source>
</evidence>
<keyword evidence="3 14" id="KW-0963">Cytoplasm</keyword>
<dbReference type="EMBL" id="MFCX01000031">
    <property type="protein sequence ID" value="OGE25136.1"/>
    <property type="molecule type" value="Genomic_DNA"/>
</dbReference>
<dbReference type="SUPFAM" id="SSF55681">
    <property type="entry name" value="Class II aaRS and biotin synthetases"/>
    <property type="match status" value="1"/>
</dbReference>
<evidence type="ECO:0000256" key="8">
    <source>
        <dbReference type="ARBA" id="ARBA00022833"/>
    </source>
</evidence>
<proteinExistence type="inferred from homology"/>
<dbReference type="GO" id="GO:0046872">
    <property type="term" value="F:metal ion binding"/>
    <property type="evidence" value="ECO:0007669"/>
    <property type="project" value="UniProtKB-KW"/>
</dbReference>
<keyword evidence="9 14" id="KW-0067">ATP-binding</keyword>
<evidence type="ECO:0000256" key="4">
    <source>
        <dbReference type="ARBA" id="ARBA00022555"/>
    </source>
</evidence>
<keyword evidence="8 14" id="KW-0862">Zinc</keyword>
<feature type="binding site" evidence="14">
    <location>
        <position position="273"/>
    </location>
    <ligand>
        <name>Zn(2+)</name>
        <dbReference type="ChEBI" id="CHEBI:29105"/>
        <note>catalytic</note>
    </ligand>
</feature>
<dbReference type="Gene3D" id="3.40.50.800">
    <property type="entry name" value="Anticodon-binding domain"/>
    <property type="match status" value="1"/>
</dbReference>
<dbReference type="Proteomes" id="UP000177042">
    <property type="component" value="Unassembled WGS sequence"/>
</dbReference>
<comment type="catalytic activity">
    <reaction evidence="13 14">
        <text>tRNA(Thr) + L-threonine + ATP = L-threonyl-tRNA(Thr) + AMP + diphosphate + H(+)</text>
        <dbReference type="Rhea" id="RHEA:24624"/>
        <dbReference type="Rhea" id="RHEA-COMP:9670"/>
        <dbReference type="Rhea" id="RHEA-COMP:9704"/>
        <dbReference type="ChEBI" id="CHEBI:15378"/>
        <dbReference type="ChEBI" id="CHEBI:30616"/>
        <dbReference type="ChEBI" id="CHEBI:33019"/>
        <dbReference type="ChEBI" id="CHEBI:57926"/>
        <dbReference type="ChEBI" id="CHEBI:78442"/>
        <dbReference type="ChEBI" id="CHEBI:78534"/>
        <dbReference type="ChEBI" id="CHEBI:456215"/>
        <dbReference type="EC" id="6.1.1.3"/>
    </reaction>
</comment>
<keyword evidence="12 14" id="KW-0030">Aminoacyl-tRNA synthetase</keyword>
<dbReference type="PANTHER" id="PTHR11451:SF44">
    <property type="entry name" value="THREONINE--TRNA LIGASE, CHLOROPLASTIC_MITOCHONDRIAL 2"/>
    <property type="match status" value="1"/>
</dbReference>
<dbReference type="GO" id="GO:0000049">
    <property type="term" value="F:tRNA binding"/>
    <property type="evidence" value="ECO:0007669"/>
    <property type="project" value="UniProtKB-KW"/>
</dbReference>
<dbReference type="SUPFAM" id="SSF55186">
    <property type="entry name" value="ThrRS/AlaRS common domain"/>
    <property type="match status" value="1"/>
</dbReference>
<dbReference type="FunFam" id="3.40.50.800:FF:000001">
    <property type="entry name" value="Threonine--tRNA ligase"/>
    <property type="match status" value="1"/>
</dbReference>
<dbReference type="SMART" id="SM00863">
    <property type="entry name" value="tRNA_SAD"/>
    <property type="match status" value="1"/>
</dbReference>
<dbReference type="InterPro" id="IPR033728">
    <property type="entry name" value="ThrRS_core"/>
</dbReference>
<dbReference type="FunFam" id="3.30.980.10:FF:000005">
    <property type="entry name" value="Threonyl-tRNA synthetase, mitochondrial"/>
    <property type="match status" value="1"/>
</dbReference>
<dbReference type="Pfam" id="PF03129">
    <property type="entry name" value="HGTP_anticodon"/>
    <property type="match status" value="1"/>
</dbReference>
<comment type="similarity">
    <text evidence="2 14">Belongs to the class-II aminoacyl-tRNA synthetase family.</text>
</comment>
<evidence type="ECO:0000256" key="3">
    <source>
        <dbReference type="ARBA" id="ARBA00022490"/>
    </source>
</evidence>
<evidence type="ECO:0000256" key="9">
    <source>
        <dbReference type="ARBA" id="ARBA00022840"/>
    </source>
</evidence>
<evidence type="ECO:0000256" key="10">
    <source>
        <dbReference type="ARBA" id="ARBA00022884"/>
    </source>
</evidence>
<evidence type="ECO:0000256" key="7">
    <source>
        <dbReference type="ARBA" id="ARBA00022741"/>
    </source>
</evidence>
<organism evidence="16 17">
    <name type="scientific">Candidatus Daviesbacteria bacterium RIFCSPHIGHO2_02_FULL_39_12</name>
    <dbReference type="NCBI Taxonomy" id="1797770"/>
    <lineage>
        <taxon>Bacteria</taxon>
        <taxon>Candidatus Daviesiibacteriota</taxon>
    </lineage>
</organism>
<dbReference type="AlphaFoldDB" id="A0A1F5J924"/>
<name>A0A1F5J924_9BACT</name>
<dbReference type="GO" id="GO:0004829">
    <property type="term" value="F:threonine-tRNA ligase activity"/>
    <property type="evidence" value="ECO:0007669"/>
    <property type="project" value="UniProtKB-UniRule"/>
</dbReference>
<feature type="region of interest" description="Catalytic" evidence="14">
    <location>
        <begin position="181"/>
        <end position="472"/>
    </location>
</feature>
<feature type="binding site" evidence="14">
    <location>
        <position position="449"/>
    </location>
    <ligand>
        <name>Zn(2+)</name>
        <dbReference type="ChEBI" id="CHEBI:29105"/>
        <note>catalytic</note>
    </ligand>
</feature>
<evidence type="ECO:0000256" key="2">
    <source>
        <dbReference type="ARBA" id="ARBA00008226"/>
    </source>
</evidence>
<evidence type="ECO:0000256" key="6">
    <source>
        <dbReference type="ARBA" id="ARBA00022723"/>
    </source>
</evidence>
<gene>
    <name evidence="14" type="primary">thrS</name>
    <name evidence="16" type="ORF">A3C26_04465</name>
</gene>
<dbReference type="Gene3D" id="3.30.54.20">
    <property type="match status" value="1"/>
</dbReference>
<dbReference type="InterPro" id="IPR006195">
    <property type="entry name" value="aa-tRNA-synth_II"/>
</dbReference>
<dbReference type="InterPro" id="IPR002320">
    <property type="entry name" value="Thr-tRNA-ligase_IIa"/>
</dbReference>
<dbReference type="CDD" id="cd00860">
    <property type="entry name" value="ThrRS_anticodon"/>
    <property type="match status" value="1"/>
</dbReference>
<dbReference type="HAMAP" id="MF_00184">
    <property type="entry name" value="Thr_tRNA_synth"/>
    <property type="match status" value="1"/>
</dbReference>
<dbReference type="InterPro" id="IPR004154">
    <property type="entry name" value="Anticodon-bd"/>
</dbReference>
<feature type="domain" description="Aminoacyl-transfer RNA synthetases class-II family profile" evidence="15">
    <location>
        <begin position="168"/>
        <end position="472"/>
    </location>
</feature>
<dbReference type="PROSITE" id="PS50862">
    <property type="entry name" value="AA_TRNA_LIGASE_II"/>
    <property type="match status" value="1"/>
</dbReference>
<dbReference type="PRINTS" id="PR01047">
    <property type="entry name" value="TRNASYNTHTHR"/>
</dbReference>
<dbReference type="InterPro" id="IPR018163">
    <property type="entry name" value="Thr/Ala-tRNA-synth_IIc_edit"/>
</dbReference>
<dbReference type="GO" id="GO:0005524">
    <property type="term" value="F:ATP binding"/>
    <property type="evidence" value="ECO:0007669"/>
    <property type="project" value="UniProtKB-UniRule"/>
</dbReference>
<dbReference type="FunFam" id="3.30.930.10:FF:000019">
    <property type="entry name" value="Threonine--tRNA ligase"/>
    <property type="match status" value="1"/>
</dbReference>
<dbReference type="CDD" id="cd00771">
    <property type="entry name" value="ThrRS_core"/>
    <property type="match status" value="1"/>
</dbReference>